<name>A0A401RZ74_CHIPU</name>
<organism evidence="1 2">
    <name type="scientific">Chiloscyllium punctatum</name>
    <name type="common">Brownbanded bambooshark</name>
    <name type="synonym">Hemiscyllium punctatum</name>
    <dbReference type="NCBI Taxonomy" id="137246"/>
    <lineage>
        <taxon>Eukaryota</taxon>
        <taxon>Metazoa</taxon>
        <taxon>Chordata</taxon>
        <taxon>Craniata</taxon>
        <taxon>Vertebrata</taxon>
        <taxon>Chondrichthyes</taxon>
        <taxon>Elasmobranchii</taxon>
        <taxon>Galeomorphii</taxon>
        <taxon>Galeoidea</taxon>
        <taxon>Orectolobiformes</taxon>
        <taxon>Hemiscylliidae</taxon>
        <taxon>Chiloscyllium</taxon>
    </lineage>
</organism>
<protein>
    <submittedName>
        <fullName evidence="1">Uncharacterized protein</fullName>
    </submittedName>
</protein>
<dbReference type="Proteomes" id="UP000287033">
    <property type="component" value="Unassembled WGS sequence"/>
</dbReference>
<keyword evidence="2" id="KW-1185">Reference proteome</keyword>
<gene>
    <name evidence="1" type="ORF">chiPu_0001848</name>
</gene>
<comment type="caution">
    <text evidence="1">The sequence shown here is derived from an EMBL/GenBank/DDBJ whole genome shotgun (WGS) entry which is preliminary data.</text>
</comment>
<evidence type="ECO:0000313" key="2">
    <source>
        <dbReference type="Proteomes" id="UP000287033"/>
    </source>
</evidence>
<evidence type="ECO:0000313" key="1">
    <source>
        <dbReference type="EMBL" id="GCC23452.1"/>
    </source>
</evidence>
<reference evidence="1 2" key="1">
    <citation type="journal article" date="2018" name="Nat. Ecol. Evol.">
        <title>Shark genomes provide insights into elasmobranch evolution and the origin of vertebrates.</title>
        <authorList>
            <person name="Hara Y"/>
            <person name="Yamaguchi K"/>
            <person name="Onimaru K"/>
            <person name="Kadota M"/>
            <person name="Koyanagi M"/>
            <person name="Keeley SD"/>
            <person name="Tatsumi K"/>
            <person name="Tanaka K"/>
            <person name="Motone F"/>
            <person name="Kageyama Y"/>
            <person name="Nozu R"/>
            <person name="Adachi N"/>
            <person name="Nishimura O"/>
            <person name="Nakagawa R"/>
            <person name="Tanegashima C"/>
            <person name="Kiyatake I"/>
            <person name="Matsumoto R"/>
            <person name="Murakumo K"/>
            <person name="Nishida K"/>
            <person name="Terakita A"/>
            <person name="Kuratani S"/>
            <person name="Sato K"/>
            <person name="Hyodo S Kuraku.S."/>
        </authorList>
    </citation>
    <scope>NUCLEOTIDE SEQUENCE [LARGE SCALE GENOMIC DNA]</scope>
</reference>
<proteinExistence type="predicted"/>
<dbReference type="EMBL" id="BEZZ01000030">
    <property type="protein sequence ID" value="GCC23452.1"/>
    <property type="molecule type" value="Genomic_DNA"/>
</dbReference>
<sequence>MGIQHPQRDMTIMAFSGVDSLSALKNFGKDAKAQLEANTSITSPGSGQRSLSHQFLDDGTMWLMPPPLSDYHKAMNGDSHLLLITIYWT</sequence>
<accession>A0A401RZ74</accession>
<dbReference type="AlphaFoldDB" id="A0A401RZ74"/>